<dbReference type="InterPro" id="IPR021276">
    <property type="entry name" value="DUF2855"/>
</dbReference>
<dbReference type="EMBL" id="BSYJ01000002">
    <property type="protein sequence ID" value="GMG86715.1"/>
    <property type="molecule type" value="Genomic_DNA"/>
</dbReference>
<dbReference type="Proteomes" id="UP001224392">
    <property type="component" value="Unassembled WGS sequence"/>
</dbReference>
<comment type="caution">
    <text evidence="1">The sequence shown here is derived from an EMBL/GenBank/DDBJ whole genome shotgun (WGS) entry which is preliminary data.</text>
</comment>
<dbReference type="RefSeq" id="WP_285763279.1">
    <property type="nucleotide sequence ID" value="NZ_BSYJ01000002.1"/>
</dbReference>
<protein>
    <submittedName>
        <fullName evidence="1">DUF2855 family protein</fullName>
    </submittedName>
</protein>
<keyword evidence="2" id="KW-1185">Reference proteome</keyword>
<sequence>MASCTELWVDRKDFRKTRTVGEQNLTAGDGQVLVAIDKFGLTANNVSYALSGEMIGYWSYFPAEGQWGKVPVWACGTVVESHSPEVPVGERLWGFFPMASHTVLTPGKVREDQFMDMAEHRQALPAMYNAYRRTQAEPDILTKLENERCLLFPLFATSFVLYDYLIDNALFGAEQVVIGSVSSKTGFGLAHLLHRDSEISTKVVGVTSAGNTAFVRDLGCCDQVVNYGEESQIDASLRTAYIDMSGNVTLTRALHQHIGDNIVESAMVGASHWEGGGAAGDLPGAKPTFFFAPGQIGKRDKEWGPGAMMQKAMMASAEIAMATSGNLKVEWLHGPEALDNAWQQLLDNQVGASRGLMVSLLD</sequence>
<evidence type="ECO:0000313" key="2">
    <source>
        <dbReference type="Proteomes" id="UP001224392"/>
    </source>
</evidence>
<dbReference type="InterPro" id="IPR011032">
    <property type="entry name" value="GroES-like_sf"/>
</dbReference>
<dbReference type="Pfam" id="PF11017">
    <property type="entry name" value="DUF2855"/>
    <property type="match status" value="1"/>
</dbReference>
<name>A0ABQ6LX99_9GAMM</name>
<accession>A0ABQ6LX99</accession>
<proteinExistence type="predicted"/>
<reference evidence="1 2" key="1">
    <citation type="submission" date="2023-04" db="EMBL/GenBank/DDBJ databases">
        <title>Marinobulbifer ophiurae gen. nov., sp. Nov., isolate from tissue of brittle star Ophioplocus japonicus.</title>
        <authorList>
            <person name="Kawano K."/>
            <person name="Sawayama S."/>
            <person name="Nakagawa S."/>
        </authorList>
    </citation>
    <scope>NUCLEOTIDE SEQUENCE [LARGE SCALE GENOMIC DNA]</scope>
    <source>
        <strain evidence="1 2">NKW57</strain>
    </source>
</reference>
<evidence type="ECO:0000313" key="1">
    <source>
        <dbReference type="EMBL" id="GMG86715.1"/>
    </source>
</evidence>
<organism evidence="1 2">
    <name type="scientific">Biformimicrobium ophioploci</name>
    <dbReference type="NCBI Taxonomy" id="3036711"/>
    <lineage>
        <taxon>Bacteria</taxon>
        <taxon>Pseudomonadati</taxon>
        <taxon>Pseudomonadota</taxon>
        <taxon>Gammaproteobacteria</taxon>
        <taxon>Cellvibrionales</taxon>
        <taxon>Microbulbiferaceae</taxon>
        <taxon>Biformimicrobium</taxon>
    </lineage>
</organism>
<gene>
    <name evidence="1" type="ORF">MNKW57_10360</name>
</gene>
<dbReference type="SUPFAM" id="SSF50129">
    <property type="entry name" value="GroES-like"/>
    <property type="match status" value="1"/>
</dbReference>
<dbReference type="Gene3D" id="3.90.180.10">
    <property type="entry name" value="Medium-chain alcohol dehydrogenases, catalytic domain"/>
    <property type="match status" value="1"/>
</dbReference>